<gene>
    <name evidence="1" type="ORF">C7R93_13300</name>
</gene>
<accession>A0A2P7V7P1</accession>
<reference evidence="1 2" key="1">
    <citation type="submission" date="2018-03" db="EMBL/GenBank/DDBJ databases">
        <title>Brevisbacillus phylogenomics.</title>
        <authorList>
            <person name="Dunlap C."/>
        </authorList>
    </citation>
    <scope>NUCLEOTIDE SEQUENCE [LARGE SCALE GENOMIC DNA]</scope>
    <source>
        <strain evidence="1 2">NRRL NRS-1210</strain>
    </source>
</reference>
<dbReference type="Proteomes" id="UP000240419">
    <property type="component" value="Unassembled WGS sequence"/>
</dbReference>
<keyword evidence="2" id="KW-1185">Reference proteome</keyword>
<proteinExistence type="predicted"/>
<dbReference type="RefSeq" id="WP_106839270.1">
    <property type="nucleotide sequence ID" value="NZ_JBCNIW010000012.1"/>
</dbReference>
<evidence type="ECO:0000313" key="1">
    <source>
        <dbReference type="EMBL" id="PSJ95236.1"/>
    </source>
</evidence>
<comment type="caution">
    <text evidence="1">The sequence shown here is derived from an EMBL/GenBank/DDBJ whole genome shotgun (WGS) entry which is preliminary data.</text>
</comment>
<dbReference type="AlphaFoldDB" id="A0A2P7V7P1"/>
<organism evidence="1 2">
    <name type="scientific">Brevibacillus fortis</name>
    <dbReference type="NCBI Taxonomy" id="2126352"/>
    <lineage>
        <taxon>Bacteria</taxon>
        <taxon>Bacillati</taxon>
        <taxon>Bacillota</taxon>
        <taxon>Bacilli</taxon>
        <taxon>Bacillales</taxon>
        <taxon>Paenibacillaceae</taxon>
        <taxon>Brevibacillus</taxon>
    </lineage>
</organism>
<dbReference type="OrthoDB" id="2651377at2"/>
<name>A0A2P7V7P1_9BACL</name>
<sequence length="235" mass="25409">MLENGLSKSLMFILVFVLTLSTGLLTGVFAKSADNNKVNYCDDLEKLGDVSYQNFDGITKRVIKIKDTKKFGEINGMNVKPIGEITLVVPMVKSTPKLIDRTGPDVSILAAQYVKVKRESEACGTKKIRSSSYAPLGGKMIISESVNASYSANVSVSAEAVSAGVGFSVTKGYTVSDEQPITVPAGKTGIITAYPWYQTYEFDVMERRPWPLEDVVVGSGTAYLPIGVCFVPKVI</sequence>
<protein>
    <submittedName>
        <fullName evidence="1">Uncharacterized protein</fullName>
    </submittedName>
</protein>
<dbReference type="EMBL" id="PXZM01000021">
    <property type="protein sequence ID" value="PSJ95236.1"/>
    <property type="molecule type" value="Genomic_DNA"/>
</dbReference>
<evidence type="ECO:0000313" key="2">
    <source>
        <dbReference type="Proteomes" id="UP000240419"/>
    </source>
</evidence>